<reference evidence="12 13" key="1">
    <citation type="submission" date="2020-03" db="EMBL/GenBank/DDBJ databases">
        <title>Whole genome shotgun sequence of Phytohabitans suffuscus NBRC 105367.</title>
        <authorList>
            <person name="Komaki H."/>
            <person name="Tamura T."/>
        </authorList>
    </citation>
    <scope>NUCLEOTIDE SEQUENCE [LARGE SCALE GENOMIC DNA]</scope>
    <source>
        <strain evidence="12 13">NBRC 105367</strain>
    </source>
</reference>
<evidence type="ECO:0000313" key="13">
    <source>
        <dbReference type="Proteomes" id="UP000503011"/>
    </source>
</evidence>
<dbReference type="InterPro" id="IPR013751">
    <property type="entry name" value="ACP_syn_III_N"/>
</dbReference>
<dbReference type="Gene3D" id="3.40.47.10">
    <property type="match status" value="1"/>
</dbReference>
<feature type="domain" description="Beta-ketoacyl-[acyl-carrier-protein] synthase III N-terminal" evidence="11">
    <location>
        <begin position="107"/>
        <end position="186"/>
    </location>
</feature>
<keyword evidence="8" id="KW-0275">Fatty acid biosynthesis</keyword>
<dbReference type="PANTHER" id="PTHR34069">
    <property type="entry name" value="3-OXOACYL-[ACYL-CARRIER-PROTEIN] SYNTHASE 3"/>
    <property type="match status" value="1"/>
</dbReference>
<keyword evidence="7" id="KW-0443">Lipid metabolism</keyword>
<keyword evidence="5" id="KW-0808">Transferase</keyword>
<evidence type="ECO:0000256" key="8">
    <source>
        <dbReference type="ARBA" id="ARBA00023160"/>
    </source>
</evidence>
<evidence type="ECO:0000259" key="10">
    <source>
        <dbReference type="Pfam" id="PF08541"/>
    </source>
</evidence>
<dbReference type="EMBL" id="AP022871">
    <property type="protein sequence ID" value="BCB84338.1"/>
    <property type="molecule type" value="Genomic_DNA"/>
</dbReference>
<evidence type="ECO:0000256" key="3">
    <source>
        <dbReference type="ARBA" id="ARBA00022490"/>
    </source>
</evidence>
<dbReference type="InterPro" id="IPR004655">
    <property type="entry name" value="FabH"/>
</dbReference>
<comment type="pathway">
    <text evidence="1">Lipid metabolism.</text>
</comment>
<keyword evidence="3" id="KW-0963">Cytoplasm</keyword>
<evidence type="ECO:0000256" key="4">
    <source>
        <dbReference type="ARBA" id="ARBA00022516"/>
    </source>
</evidence>
<evidence type="ECO:0000256" key="6">
    <source>
        <dbReference type="ARBA" id="ARBA00022832"/>
    </source>
</evidence>
<evidence type="ECO:0000313" key="12">
    <source>
        <dbReference type="EMBL" id="BCB84338.1"/>
    </source>
</evidence>
<keyword evidence="13" id="KW-1185">Reference proteome</keyword>
<dbReference type="SUPFAM" id="SSF53901">
    <property type="entry name" value="Thiolase-like"/>
    <property type="match status" value="1"/>
</dbReference>
<evidence type="ECO:0000256" key="2">
    <source>
        <dbReference type="ARBA" id="ARBA00008642"/>
    </source>
</evidence>
<dbReference type="InterPro" id="IPR016039">
    <property type="entry name" value="Thiolase-like"/>
</dbReference>
<evidence type="ECO:0000256" key="1">
    <source>
        <dbReference type="ARBA" id="ARBA00005189"/>
    </source>
</evidence>
<evidence type="ECO:0000256" key="7">
    <source>
        <dbReference type="ARBA" id="ARBA00023098"/>
    </source>
</evidence>
<organism evidence="12 13">
    <name type="scientific">Phytohabitans suffuscus</name>
    <dbReference type="NCBI Taxonomy" id="624315"/>
    <lineage>
        <taxon>Bacteria</taxon>
        <taxon>Bacillati</taxon>
        <taxon>Actinomycetota</taxon>
        <taxon>Actinomycetes</taxon>
        <taxon>Micromonosporales</taxon>
        <taxon>Micromonosporaceae</taxon>
    </lineage>
</organism>
<dbReference type="GO" id="GO:0004315">
    <property type="term" value="F:3-oxoacyl-[acyl-carrier-protein] synthase activity"/>
    <property type="evidence" value="ECO:0007669"/>
    <property type="project" value="InterPro"/>
</dbReference>
<reference evidence="12 13" key="2">
    <citation type="submission" date="2020-03" db="EMBL/GenBank/DDBJ databases">
        <authorList>
            <person name="Ichikawa N."/>
            <person name="Kimura A."/>
            <person name="Kitahashi Y."/>
            <person name="Uohara A."/>
        </authorList>
    </citation>
    <scope>NUCLEOTIDE SEQUENCE [LARGE SCALE GENOMIC DNA]</scope>
    <source>
        <strain evidence="12 13">NBRC 105367</strain>
    </source>
</reference>
<dbReference type="Proteomes" id="UP000503011">
    <property type="component" value="Chromosome"/>
</dbReference>
<dbReference type="NCBIfam" id="NF006829">
    <property type="entry name" value="PRK09352.1"/>
    <property type="match status" value="1"/>
</dbReference>
<dbReference type="PANTHER" id="PTHR34069:SF2">
    <property type="entry name" value="BETA-KETOACYL-[ACYL-CARRIER-PROTEIN] SYNTHASE III"/>
    <property type="match status" value="1"/>
</dbReference>
<keyword evidence="6" id="KW-0276">Fatty acid metabolism</keyword>
<dbReference type="InterPro" id="IPR013747">
    <property type="entry name" value="ACP_syn_III_C"/>
</dbReference>
<dbReference type="Pfam" id="PF08541">
    <property type="entry name" value="ACP_syn_III_C"/>
    <property type="match status" value="1"/>
</dbReference>
<name>A0A6F8YED3_9ACTN</name>
<comment type="similarity">
    <text evidence="2">Belongs to the thiolase-like superfamily. FabH family.</text>
</comment>
<dbReference type="CDD" id="cd00830">
    <property type="entry name" value="KAS_III"/>
    <property type="match status" value="1"/>
</dbReference>
<keyword evidence="9" id="KW-0012">Acyltransferase</keyword>
<protein>
    <submittedName>
        <fullName evidence="12">3-oxoacyl-[acyl-carrier-protein] synthase 3</fullName>
    </submittedName>
</protein>
<dbReference type="GO" id="GO:0044550">
    <property type="term" value="P:secondary metabolite biosynthetic process"/>
    <property type="evidence" value="ECO:0007669"/>
    <property type="project" value="TreeGrafter"/>
</dbReference>
<gene>
    <name evidence="12" type="primary">fabH-2</name>
    <name evidence="12" type="ORF">Psuf_016510</name>
</gene>
<dbReference type="AlphaFoldDB" id="A0A6F8YED3"/>
<keyword evidence="4" id="KW-0444">Lipid biosynthesis</keyword>
<dbReference type="NCBIfam" id="TIGR00747">
    <property type="entry name" value="fabH"/>
    <property type="match status" value="1"/>
</dbReference>
<proteinExistence type="inferred from homology"/>
<dbReference type="RefSeq" id="WP_173155482.1">
    <property type="nucleotide sequence ID" value="NZ_AP022871.1"/>
</dbReference>
<dbReference type="KEGG" id="psuu:Psuf_016510"/>
<feature type="domain" description="Beta-ketoacyl-[acyl-carrier-protein] synthase III C-terminal" evidence="10">
    <location>
        <begin position="239"/>
        <end position="327"/>
    </location>
</feature>
<dbReference type="GO" id="GO:0006633">
    <property type="term" value="P:fatty acid biosynthetic process"/>
    <property type="evidence" value="ECO:0007669"/>
    <property type="project" value="UniProtKB-KW"/>
</dbReference>
<accession>A0A6F8YED3</accession>
<evidence type="ECO:0000256" key="9">
    <source>
        <dbReference type="ARBA" id="ARBA00023315"/>
    </source>
</evidence>
<evidence type="ECO:0000259" key="11">
    <source>
        <dbReference type="Pfam" id="PF08545"/>
    </source>
</evidence>
<evidence type="ECO:0000256" key="5">
    <source>
        <dbReference type="ARBA" id="ARBA00022679"/>
    </source>
</evidence>
<dbReference type="Pfam" id="PF08545">
    <property type="entry name" value="ACP_syn_III"/>
    <property type="match status" value="1"/>
</dbReference>
<sequence length="332" mass="34811">MNGFGIVGTGSFLPDDVVPNRVVAERAGVSDEWIVRKTGIRSRRYAADYEATSDLAVKAAEKALADAGVPAERLRWIVVATSTPDHPQPATACLVQHRIGADRAAAFDLNAVCTGFVFALETATRLLSAGSGAGYALVVGADVYSRLVDPTDRRTAVLFGDGAGAVVLGPVRPGRGVVGSHLATRGAYHRMIRVEAGGSRLPASEKTLAGGEHYFQMDGRAVREFVASEVPETVRRLLGEHGVAPEAVDHFVPHQANGVMLTELMPRLGLTGARTHLTVAEHANTGAGSIPLALDTARRDGAFADGDLVLMAGFGGGMSTGATLVRWDTQHS</sequence>